<name>A0ACC1TRJ7_9AGAR</name>
<accession>A0ACC1TRJ7</accession>
<comment type="caution">
    <text evidence="1">The sequence shown here is derived from an EMBL/GenBank/DDBJ whole genome shotgun (WGS) entry which is preliminary data.</text>
</comment>
<dbReference type="Proteomes" id="UP001163835">
    <property type="component" value="Unassembled WGS sequence"/>
</dbReference>
<protein>
    <submittedName>
        <fullName evidence="1">Uncharacterized protein</fullName>
    </submittedName>
</protein>
<dbReference type="EMBL" id="MU795311">
    <property type="protein sequence ID" value="KAJ3807384.1"/>
    <property type="molecule type" value="Genomic_DNA"/>
</dbReference>
<evidence type="ECO:0000313" key="2">
    <source>
        <dbReference type="Proteomes" id="UP001163835"/>
    </source>
</evidence>
<reference evidence="1" key="1">
    <citation type="submission" date="2022-09" db="EMBL/GenBank/DDBJ databases">
        <title>A Global Phylogenomic Analysis of the Shiitake Genus Lentinula.</title>
        <authorList>
            <consortium name="DOE Joint Genome Institute"/>
            <person name="Sierra-Patev S."/>
            <person name="Min B."/>
            <person name="Naranjo-Ortiz M."/>
            <person name="Looney B."/>
            <person name="Konkel Z."/>
            <person name="Slot J.C."/>
            <person name="Sakamoto Y."/>
            <person name="Steenwyk J.L."/>
            <person name="Rokas A."/>
            <person name="Carro J."/>
            <person name="Camarero S."/>
            <person name="Ferreira P."/>
            <person name="Molpeceres G."/>
            <person name="Ruiz-Duenas F.J."/>
            <person name="Serrano A."/>
            <person name="Henrissat B."/>
            <person name="Drula E."/>
            <person name="Hughes K.W."/>
            <person name="Mata J.L."/>
            <person name="Ishikawa N.K."/>
            <person name="Vargas-Isla R."/>
            <person name="Ushijima S."/>
            <person name="Smith C.A."/>
            <person name="Ahrendt S."/>
            <person name="Andreopoulos W."/>
            <person name="He G."/>
            <person name="Labutti K."/>
            <person name="Lipzen A."/>
            <person name="Ng V."/>
            <person name="Riley R."/>
            <person name="Sandor L."/>
            <person name="Barry K."/>
            <person name="Martinez A.T."/>
            <person name="Xiao Y."/>
            <person name="Gibbons J.G."/>
            <person name="Terashima K."/>
            <person name="Grigoriev I.V."/>
            <person name="Hibbett D.S."/>
        </authorList>
    </citation>
    <scope>NUCLEOTIDE SEQUENCE</scope>
    <source>
        <strain evidence="1">TMI1499</strain>
    </source>
</reference>
<evidence type="ECO:0000313" key="1">
    <source>
        <dbReference type="EMBL" id="KAJ3807384.1"/>
    </source>
</evidence>
<proteinExistence type="predicted"/>
<organism evidence="1 2">
    <name type="scientific">Lentinula aff. lateritia</name>
    <dbReference type="NCBI Taxonomy" id="2804960"/>
    <lineage>
        <taxon>Eukaryota</taxon>
        <taxon>Fungi</taxon>
        <taxon>Dikarya</taxon>
        <taxon>Basidiomycota</taxon>
        <taxon>Agaricomycotina</taxon>
        <taxon>Agaricomycetes</taxon>
        <taxon>Agaricomycetidae</taxon>
        <taxon>Agaricales</taxon>
        <taxon>Marasmiineae</taxon>
        <taxon>Omphalotaceae</taxon>
        <taxon>Lentinula</taxon>
    </lineage>
</organism>
<gene>
    <name evidence="1" type="ORF">F5876DRAFT_48169</name>
</gene>
<sequence>MIIQTVSIKGPNNKYLSSRFIVSDTTLQLDSGKYLSNVVENNTITANDTVTHLVIKSTSFESFHVSTSLSVPAITYNSDVSVEDRYRPGRNYLALKNYSGTIDIIFSIPYSMDGERNGTVEVIVNHMRDATGGIVDISLNNQSLFPRYSHTTTRFEAQNLGSLVLSSLTGENTLSISLSKGYLGNYYFSDAALVFKDSNGYVKQENSVYAVGLSSGSSYNGGSLDDSLRKGNPYLSIEGGTSWSKVTFTVRAELLGIGNCVMKIQHRRESGTSIDIFLNGNKIEAGYETIPTDSFGTSSFYIHSSDLTKSNELVIRPKNGKYYISDINLDVVSLLPDVTQKNFETYIKDWVLHHRRNIGELNKIPREDLPAWKFVHEAPYWFFIPFLPCSPEEISVLFDYYNMMFVSVAFEIRDFNNKARDFHRELISTDLPRKNALRHAYWTAMLSRRFGLYFALDLSTAHEEAHVDLTIEGPYDHVTDKINNAVGSLLGTMTPRAKDLQGVIDAAWASGELAYAKDFRETSGGQTANVYWQKPLNEMAKKYNVKPKFSQTEKDTLEKMRVNVPDVPDIH</sequence>
<keyword evidence="2" id="KW-1185">Reference proteome</keyword>